<reference evidence="3" key="1">
    <citation type="submission" date="2019-04" db="EMBL/GenBank/DDBJ databases">
        <title>Friends and foes A comparative genomics studyof 23 Aspergillus species from section Flavi.</title>
        <authorList>
            <consortium name="DOE Joint Genome Institute"/>
            <person name="Kjaerbolling I."/>
            <person name="Vesth T."/>
            <person name="Frisvad J.C."/>
            <person name="Nybo J.L."/>
            <person name="Theobald S."/>
            <person name="Kildgaard S."/>
            <person name="Isbrandt T."/>
            <person name="Kuo A."/>
            <person name="Sato A."/>
            <person name="Lyhne E.K."/>
            <person name="Kogle M.E."/>
            <person name="Wiebenga A."/>
            <person name="Kun R.S."/>
            <person name="Lubbers R.J."/>
            <person name="Makela M.R."/>
            <person name="Barry K."/>
            <person name="Chovatia M."/>
            <person name="Clum A."/>
            <person name="Daum C."/>
            <person name="Haridas S."/>
            <person name="He G."/>
            <person name="LaButti K."/>
            <person name="Lipzen A."/>
            <person name="Mondo S."/>
            <person name="Riley R."/>
            <person name="Salamov A."/>
            <person name="Simmons B.A."/>
            <person name="Magnuson J.K."/>
            <person name="Henrissat B."/>
            <person name="Mortensen U.H."/>
            <person name="Larsen T.O."/>
            <person name="Devries R.P."/>
            <person name="Grigoriev I.V."/>
            <person name="Machida M."/>
            <person name="Baker S.E."/>
            <person name="Andersen M.R."/>
        </authorList>
    </citation>
    <scope>NUCLEOTIDE SEQUENCE [LARGE SCALE GENOMIC DNA]</scope>
    <source>
        <strain evidence="3">CBS 130017</strain>
    </source>
</reference>
<accession>A0A5N6XNU1</accession>
<dbReference type="EMBL" id="ML741761">
    <property type="protein sequence ID" value="KAE8333779.1"/>
    <property type="molecule type" value="Genomic_DNA"/>
</dbReference>
<dbReference type="AlphaFoldDB" id="A0A5N6XNU1"/>
<keyword evidence="3" id="KW-1185">Reference proteome</keyword>
<feature type="compositionally biased region" description="Polar residues" evidence="1">
    <location>
        <begin position="30"/>
        <end position="42"/>
    </location>
</feature>
<name>A0A5N6XNU1_9EURO</name>
<gene>
    <name evidence="2" type="ORF">BDV39DRAFT_198691</name>
</gene>
<organism evidence="2 3">
    <name type="scientific">Aspergillus sergii</name>
    <dbReference type="NCBI Taxonomy" id="1034303"/>
    <lineage>
        <taxon>Eukaryota</taxon>
        <taxon>Fungi</taxon>
        <taxon>Dikarya</taxon>
        <taxon>Ascomycota</taxon>
        <taxon>Pezizomycotina</taxon>
        <taxon>Eurotiomycetes</taxon>
        <taxon>Eurotiomycetidae</taxon>
        <taxon>Eurotiales</taxon>
        <taxon>Aspergillaceae</taxon>
        <taxon>Aspergillus</taxon>
        <taxon>Aspergillus subgen. Circumdati</taxon>
    </lineage>
</organism>
<sequence length="68" mass="7628">MPGTVGRPSWLKKLRPHRRPAPYGDMLLGQTPNQPRVHTRLSTTDSCLLHPPPAWHRGQVQQVTELAG</sequence>
<dbReference type="Proteomes" id="UP000325945">
    <property type="component" value="Unassembled WGS sequence"/>
</dbReference>
<proteinExistence type="predicted"/>
<feature type="region of interest" description="Disordered" evidence="1">
    <location>
        <begin position="1"/>
        <end position="42"/>
    </location>
</feature>
<protein>
    <submittedName>
        <fullName evidence="2">Uncharacterized protein</fullName>
    </submittedName>
</protein>
<feature type="compositionally biased region" description="Basic residues" evidence="1">
    <location>
        <begin position="10"/>
        <end position="20"/>
    </location>
</feature>
<feature type="region of interest" description="Disordered" evidence="1">
    <location>
        <begin position="49"/>
        <end position="68"/>
    </location>
</feature>
<evidence type="ECO:0000313" key="2">
    <source>
        <dbReference type="EMBL" id="KAE8333779.1"/>
    </source>
</evidence>
<evidence type="ECO:0000313" key="3">
    <source>
        <dbReference type="Proteomes" id="UP000325945"/>
    </source>
</evidence>
<feature type="compositionally biased region" description="Polar residues" evidence="1">
    <location>
        <begin position="59"/>
        <end position="68"/>
    </location>
</feature>
<evidence type="ECO:0000256" key="1">
    <source>
        <dbReference type="SAM" id="MobiDB-lite"/>
    </source>
</evidence>